<reference evidence="1 2" key="1">
    <citation type="submission" date="2019-03" db="EMBL/GenBank/DDBJ databases">
        <title>Genomic Encyclopedia of Type Strains, Phase IV (KMG-IV): sequencing the most valuable type-strain genomes for metagenomic binning, comparative biology and taxonomic classification.</title>
        <authorList>
            <person name="Goeker M."/>
        </authorList>
    </citation>
    <scope>NUCLEOTIDE SEQUENCE [LARGE SCALE GENOMIC DNA]</scope>
    <source>
        <strain evidence="1 2">DSM 16380</strain>
    </source>
</reference>
<dbReference type="GO" id="GO:0016791">
    <property type="term" value="F:phosphatase activity"/>
    <property type="evidence" value="ECO:0007669"/>
    <property type="project" value="TreeGrafter"/>
</dbReference>
<dbReference type="PANTHER" id="PTHR10000">
    <property type="entry name" value="PHOSPHOSERINE PHOSPHATASE"/>
    <property type="match status" value="1"/>
</dbReference>
<dbReference type="NCBIfam" id="TIGR01484">
    <property type="entry name" value="HAD-SF-IIB"/>
    <property type="match status" value="1"/>
</dbReference>
<dbReference type="InterPro" id="IPR000150">
    <property type="entry name" value="Cof"/>
</dbReference>
<dbReference type="Gene3D" id="3.40.50.1000">
    <property type="entry name" value="HAD superfamily/HAD-like"/>
    <property type="match status" value="1"/>
</dbReference>
<accession>A0A4R2NCW2</accession>
<sequence>METLQATQPPKAPIKIVFFDIDDTLYMKKTETIPSSIFQQVIPRLKLNNIIPAIATGRTYSAFPEALKPLINSGAFELFVTTNGQYNLYKGKVISQYPLSTERVERIIQKFQALNIEYAFVCPEQVAVSKDSPEIQEALLPIKSDYLVDPDYYLNHTVLQMLAFFPEERLQEVIDADVLEDDLKEVRWHSYSVDILAKENSKARGIKDVLQYLELDIENAMAFGDGLNDLEMLSSVGYGVAMGNAENELKAVANFVTLPIDDEGILYALEKLEVI</sequence>
<dbReference type="OrthoDB" id="3180855at2"/>
<dbReference type="RefSeq" id="WP_132500557.1">
    <property type="nucleotide sequence ID" value="NZ_LVXA01000001.1"/>
</dbReference>
<evidence type="ECO:0000313" key="2">
    <source>
        <dbReference type="Proteomes" id="UP000295537"/>
    </source>
</evidence>
<dbReference type="InterPro" id="IPR006379">
    <property type="entry name" value="HAD-SF_hydro_IIB"/>
</dbReference>
<proteinExistence type="predicted"/>
<gene>
    <name evidence="1" type="ORF">EV693_101227</name>
</gene>
<name>A0A4R2NCW2_9PAST</name>
<dbReference type="SUPFAM" id="SSF56784">
    <property type="entry name" value="HAD-like"/>
    <property type="match status" value="1"/>
</dbReference>
<dbReference type="Gene3D" id="3.30.1240.10">
    <property type="match status" value="1"/>
</dbReference>
<dbReference type="NCBIfam" id="TIGR00099">
    <property type="entry name" value="Cof-subfamily"/>
    <property type="match status" value="1"/>
</dbReference>
<dbReference type="Pfam" id="PF08282">
    <property type="entry name" value="Hydrolase_3"/>
    <property type="match status" value="1"/>
</dbReference>
<evidence type="ECO:0000313" key="1">
    <source>
        <dbReference type="EMBL" id="TCP18960.1"/>
    </source>
</evidence>
<dbReference type="Proteomes" id="UP000295537">
    <property type="component" value="Unassembled WGS sequence"/>
</dbReference>
<dbReference type="AlphaFoldDB" id="A0A4R2NCW2"/>
<evidence type="ECO:0008006" key="3">
    <source>
        <dbReference type="Google" id="ProtNLM"/>
    </source>
</evidence>
<dbReference type="InterPro" id="IPR023214">
    <property type="entry name" value="HAD_sf"/>
</dbReference>
<dbReference type="SFLD" id="SFLDG01140">
    <property type="entry name" value="C2.B:_Phosphomannomutase_and_P"/>
    <property type="match status" value="1"/>
</dbReference>
<keyword evidence="2" id="KW-1185">Reference proteome</keyword>
<dbReference type="SFLD" id="SFLDS00003">
    <property type="entry name" value="Haloacid_Dehalogenase"/>
    <property type="match status" value="1"/>
</dbReference>
<protein>
    <recommendedName>
        <fullName evidence="3">Cof subfamily protein (Haloacid dehalogenase superfamily)/HAD superfamily hydrolase (TIGR01484 family)</fullName>
    </recommendedName>
</protein>
<dbReference type="EMBL" id="SLXJ01000001">
    <property type="protein sequence ID" value="TCP18960.1"/>
    <property type="molecule type" value="Genomic_DNA"/>
</dbReference>
<comment type="caution">
    <text evidence="1">The sequence shown here is derived from an EMBL/GenBank/DDBJ whole genome shotgun (WGS) entry which is preliminary data.</text>
</comment>
<dbReference type="PANTHER" id="PTHR10000:SF25">
    <property type="entry name" value="PHOSPHATASE YKRA-RELATED"/>
    <property type="match status" value="1"/>
</dbReference>
<dbReference type="InterPro" id="IPR036412">
    <property type="entry name" value="HAD-like_sf"/>
</dbReference>
<organism evidence="1 2">
    <name type="scientific">Nicoletella semolina</name>
    <dbReference type="NCBI Taxonomy" id="271160"/>
    <lineage>
        <taxon>Bacteria</taxon>
        <taxon>Pseudomonadati</taxon>
        <taxon>Pseudomonadota</taxon>
        <taxon>Gammaproteobacteria</taxon>
        <taxon>Pasteurellales</taxon>
        <taxon>Pasteurellaceae</taxon>
        <taxon>Nicoletella</taxon>
    </lineage>
</organism>
<dbReference type="GO" id="GO:0005829">
    <property type="term" value="C:cytosol"/>
    <property type="evidence" value="ECO:0007669"/>
    <property type="project" value="TreeGrafter"/>
</dbReference>
<dbReference type="GO" id="GO:0000287">
    <property type="term" value="F:magnesium ion binding"/>
    <property type="evidence" value="ECO:0007669"/>
    <property type="project" value="UniProtKB-ARBA"/>
</dbReference>
<dbReference type="PROSITE" id="PS01229">
    <property type="entry name" value="COF_2"/>
    <property type="match status" value="1"/>
</dbReference>